<comment type="cofactor">
    <cofactor evidence="1">
        <name>Mg(2+)</name>
        <dbReference type="ChEBI" id="CHEBI:18420"/>
    </cofactor>
</comment>
<dbReference type="InterPro" id="IPR029044">
    <property type="entry name" value="Nucleotide-diphossugar_trans"/>
</dbReference>
<keyword evidence="10" id="KW-0167">Capsid protein</keyword>
<dbReference type="PANTHER" id="PTHR43532">
    <property type="entry name" value="GLUCOSE-1-PHOSPHATE THYMIDYLYLTRANSFERASE"/>
    <property type="match status" value="1"/>
</dbReference>
<dbReference type="Gene3D" id="3.90.550.10">
    <property type="entry name" value="Spore Coat Polysaccharide Biosynthesis Protein SpsA, Chain A"/>
    <property type="match status" value="1"/>
</dbReference>
<keyword evidence="6" id="KW-0479">Metal-binding</keyword>
<dbReference type="InterPro" id="IPR005835">
    <property type="entry name" value="NTP_transferase_dom"/>
</dbReference>
<gene>
    <name evidence="10" type="ORF">A3D65_04910</name>
</gene>
<dbReference type="PANTHER" id="PTHR43532:SF1">
    <property type="entry name" value="GLUCOSE-1-PHOSPHATE THYMIDYLYLTRANSFERASE 1"/>
    <property type="match status" value="1"/>
</dbReference>
<evidence type="ECO:0000256" key="8">
    <source>
        <dbReference type="ARBA" id="ARBA00049336"/>
    </source>
</evidence>
<evidence type="ECO:0000256" key="2">
    <source>
        <dbReference type="ARBA" id="ARBA00010480"/>
    </source>
</evidence>
<evidence type="ECO:0000259" key="9">
    <source>
        <dbReference type="Pfam" id="PF00483"/>
    </source>
</evidence>
<comment type="catalytic activity">
    <reaction evidence="8">
        <text>dTTP + alpha-D-glucose 1-phosphate + H(+) = dTDP-alpha-D-glucose + diphosphate</text>
        <dbReference type="Rhea" id="RHEA:15225"/>
        <dbReference type="ChEBI" id="CHEBI:15378"/>
        <dbReference type="ChEBI" id="CHEBI:33019"/>
        <dbReference type="ChEBI" id="CHEBI:37568"/>
        <dbReference type="ChEBI" id="CHEBI:57477"/>
        <dbReference type="ChEBI" id="CHEBI:58601"/>
        <dbReference type="EC" id="2.7.7.24"/>
    </reaction>
</comment>
<dbReference type="SUPFAM" id="SSF53448">
    <property type="entry name" value="Nucleotide-diphospho-sugar transferases"/>
    <property type="match status" value="1"/>
</dbReference>
<evidence type="ECO:0000256" key="4">
    <source>
        <dbReference type="ARBA" id="ARBA00022679"/>
    </source>
</evidence>
<organism evidence="10 11">
    <name type="scientific">Candidatus Lloydbacteria bacterium RIFCSPHIGHO2_02_FULL_50_13</name>
    <dbReference type="NCBI Taxonomy" id="1798661"/>
    <lineage>
        <taxon>Bacteria</taxon>
        <taxon>Candidatus Lloydiibacteriota</taxon>
    </lineage>
</organism>
<evidence type="ECO:0000256" key="6">
    <source>
        <dbReference type="ARBA" id="ARBA00022723"/>
    </source>
</evidence>
<keyword evidence="7" id="KW-0460">Magnesium</keyword>
<feature type="domain" description="Nucleotidyl transferase" evidence="9">
    <location>
        <begin position="2"/>
        <end position="238"/>
    </location>
</feature>
<keyword evidence="4" id="KW-0808">Transferase</keyword>
<dbReference type="Proteomes" id="UP000177996">
    <property type="component" value="Unassembled WGS sequence"/>
</dbReference>
<evidence type="ECO:0000256" key="1">
    <source>
        <dbReference type="ARBA" id="ARBA00001946"/>
    </source>
</evidence>
<dbReference type="GO" id="GO:0008879">
    <property type="term" value="F:glucose-1-phosphate thymidylyltransferase activity"/>
    <property type="evidence" value="ECO:0007669"/>
    <property type="project" value="UniProtKB-EC"/>
</dbReference>
<comment type="caution">
    <text evidence="10">The sequence shown here is derived from an EMBL/GenBank/DDBJ whole genome shotgun (WGS) entry which is preliminary data.</text>
</comment>
<dbReference type="AlphaFoldDB" id="A0A1G2D4J5"/>
<evidence type="ECO:0000256" key="3">
    <source>
        <dbReference type="ARBA" id="ARBA00012461"/>
    </source>
</evidence>
<protein>
    <recommendedName>
        <fullName evidence="3">glucose-1-phosphate thymidylyltransferase</fullName>
        <ecNumber evidence="3">2.7.7.24</ecNumber>
    </recommendedName>
</protein>
<evidence type="ECO:0000256" key="5">
    <source>
        <dbReference type="ARBA" id="ARBA00022695"/>
    </source>
</evidence>
<comment type="similarity">
    <text evidence="2">Belongs to the glucose-1-phosphate thymidylyltransferase family.</text>
</comment>
<dbReference type="GO" id="GO:0046872">
    <property type="term" value="F:metal ion binding"/>
    <property type="evidence" value="ECO:0007669"/>
    <property type="project" value="UniProtKB-KW"/>
</dbReference>
<proteinExistence type="inferred from homology"/>
<dbReference type="EMBL" id="MHLL01000032">
    <property type="protein sequence ID" value="OGZ08566.1"/>
    <property type="molecule type" value="Genomic_DNA"/>
</dbReference>
<reference evidence="10 11" key="1">
    <citation type="journal article" date="2016" name="Nat. Commun.">
        <title>Thousands of microbial genomes shed light on interconnected biogeochemical processes in an aquifer system.</title>
        <authorList>
            <person name="Anantharaman K."/>
            <person name="Brown C.T."/>
            <person name="Hug L.A."/>
            <person name="Sharon I."/>
            <person name="Castelle C.J."/>
            <person name="Probst A.J."/>
            <person name="Thomas B.C."/>
            <person name="Singh A."/>
            <person name="Wilkins M.J."/>
            <person name="Karaoz U."/>
            <person name="Brodie E.L."/>
            <person name="Williams K.H."/>
            <person name="Hubbard S.S."/>
            <person name="Banfield J.F."/>
        </authorList>
    </citation>
    <scope>NUCLEOTIDE SEQUENCE [LARGE SCALE GENOMIC DNA]</scope>
</reference>
<dbReference type="EC" id="2.7.7.24" evidence="3"/>
<evidence type="ECO:0000313" key="11">
    <source>
        <dbReference type="Proteomes" id="UP000177996"/>
    </source>
</evidence>
<sequence>MKGVILAGGGGTRLHPLTKITNKHLLPLYNRPVIFHAVEKLVEAGIDKIMIVASPGYLDDFVSVLGSGKELTSKRTGKQVQIVYGIQNEPRGIAEGLWIAKDFIGGDSVILHLGDNIIEDDIAEHVANFKSGAKIFLKSVPDAHRFGVATLDGQNRVIEIIEKPKEPKTDLAVVGLYIYDNSVFEKMDGMPLSGRGEYEITWVNNKYVEHGTLEAGRINGAWFDVGTFDSLLAASLYMKKKYDSQQVGQ</sequence>
<accession>A0A1G2D4J5</accession>
<evidence type="ECO:0000256" key="7">
    <source>
        <dbReference type="ARBA" id="ARBA00022842"/>
    </source>
</evidence>
<dbReference type="InterPro" id="IPR005907">
    <property type="entry name" value="G1P_thy_trans_s"/>
</dbReference>
<dbReference type="Pfam" id="PF00483">
    <property type="entry name" value="NTP_transferase"/>
    <property type="match status" value="1"/>
</dbReference>
<dbReference type="STRING" id="1798661.A3D65_04910"/>
<evidence type="ECO:0000313" key="10">
    <source>
        <dbReference type="EMBL" id="OGZ08566.1"/>
    </source>
</evidence>
<name>A0A1G2D4J5_9BACT</name>
<keyword evidence="5" id="KW-0548">Nucleotidyltransferase</keyword>
<keyword evidence="10" id="KW-0946">Virion</keyword>